<evidence type="ECO:0000313" key="4">
    <source>
        <dbReference type="Proteomes" id="UP000291343"/>
    </source>
</evidence>
<dbReference type="InterPro" id="IPR036179">
    <property type="entry name" value="Ig-like_dom_sf"/>
</dbReference>
<dbReference type="SUPFAM" id="SSF48726">
    <property type="entry name" value="Immunoglobulin"/>
    <property type="match status" value="1"/>
</dbReference>
<feature type="domain" description="Ig-like" evidence="2">
    <location>
        <begin position="23"/>
        <end position="112"/>
    </location>
</feature>
<evidence type="ECO:0000259" key="2">
    <source>
        <dbReference type="PROSITE" id="PS50835"/>
    </source>
</evidence>
<evidence type="ECO:0000313" key="3">
    <source>
        <dbReference type="EMBL" id="RZF32085.1"/>
    </source>
</evidence>
<evidence type="ECO:0000256" key="1">
    <source>
        <dbReference type="SAM" id="MobiDB-lite"/>
    </source>
</evidence>
<feature type="compositionally biased region" description="Polar residues" evidence="1">
    <location>
        <begin position="1"/>
        <end position="15"/>
    </location>
</feature>
<accession>A0A482WEV2</accession>
<organism evidence="3 4">
    <name type="scientific">Laodelphax striatellus</name>
    <name type="common">Small brown planthopper</name>
    <name type="synonym">Delphax striatella</name>
    <dbReference type="NCBI Taxonomy" id="195883"/>
    <lineage>
        <taxon>Eukaryota</taxon>
        <taxon>Metazoa</taxon>
        <taxon>Ecdysozoa</taxon>
        <taxon>Arthropoda</taxon>
        <taxon>Hexapoda</taxon>
        <taxon>Insecta</taxon>
        <taxon>Pterygota</taxon>
        <taxon>Neoptera</taxon>
        <taxon>Paraneoptera</taxon>
        <taxon>Hemiptera</taxon>
        <taxon>Auchenorrhyncha</taxon>
        <taxon>Fulgoroidea</taxon>
        <taxon>Delphacidae</taxon>
        <taxon>Criomorphinae</taxon>
        <taxon>Laodelphax</taxon>
    </lineage>
</organism>
<comment type="caution">
    <text evidence="3">The sequence shown here is derived from an EMBL/GenBank/DDBJ whole genome shotgun (WGS) entry which is preliminary data.</text>
</comment>
<reference evidence="3 4" key="1">
    <citation type="journal article" date="2017" name="Gigascience">
        <title>Genome sequence of the small brown planthopper, Laodelphax striatellus.</title>
        <authorList>
            <person name="Zhu J."/>
            <person name="Jiang F."/>
            <person name="Wang X."/>
            <person name="Yang P."/>
            <person name="Bao Y."/>
            <person name="Zhao W."/>
            <person name="Wang W."/>
            <person name="Lu H."/>
            <person name="Wang Q."/>
            <person name="Cui N."/>
            <person name="Li J."/>
            <person name="Chen X."/>
            <person name="Luo L."/>
            <person name="Yu J."/>
            <person name="Kang L."/>
            <person name="Cui F."/>
        </authorList>
    </citation>
    <scope>NUCLEOTIDE SEQUENCE [LARGE SCALE GENOMIC DNA]</scope>
    <source>
        <strain evidence="3">Lst14</strain>
    </source>
</reference>
<sequence length="120" mass="12881">MTSSLAPFKSSNQLKGDSDLRGPGFLMEPPSRVEFSNSSGAWVDCSASGSPTPHLEWTTAEGSTLGDVPGVRRVMRNGTLALLPFSADAFRQDIHSTVYRCTATNTHGRIISRDVQVRAG</sequence>
<dbReference type="Pfam" id="PF07679">
    <property type="entry name" value="I-set"/>
    <property type="match status" value="1"/>
</dbReference>
<dbReference type="InterPro" id="IPR013783">
    <property type="entry name" value="Ig-like_fold"/>
</dbReference>
<name>A0A482WEV2_LAOST</name>
<dbReference type="Proteomes" id="UP000291343">
    <property type="component" value="Unassembled WGS sequence"/>
</dbReference>
<gene>
    <name evidence="3" type="ORF">LSTR_LSTR017481</name>
</gene>
<dbReference type="InterPro" id="IPR007110">
    <property type="entry name" value="Ig-like_dom"/>
</dbReference>
<dbReference type="STRING" id="195883.A0A482WEV2"/>
<dbReference type="AlphaFoldDB" id="A0A482WEV2"/>
<dbReference type="SMR" id="A0A482WEV2"/>
<keyword evidence="4" id="KW-1185">Reference proteome</keyword>
<proteinExistence type="predicted"/>
<feature type="region of interest" description="Disordered" evidence="1">
    <location>
        <begin position="1"/>
        <end position="29"/>
    </location>
</feature>
<dbReference type="InterPro" id="IPR013098">
    <property type="entry name" value="Ig_I-set"/>
</dbReference>
<dbReference type="EMBL" id="QKKF02037563">
    <property type="protein sequence ID" value="RZF32085.1"/>
    <property type="molecule type" value="Genomic_DNA"/>
</dbReference>
<dbReference type="InParanoid" id="A0A482WEV2"/>
<dbReference type="OrthoDB" id="152385at2759"/>
<dbReference type="FunFam" id="2.60.40.10:FF:000230">
    <property type="entry name" value="Down syndrome cell adhesion molecule, isoform D"/>
    <property type="match status" value="1"/>
</dbReference>
<protein>
    <recommendedName>
        <fullName evidence="2">Ig-like domain-containing protein</fullName>
    </recommendedName>
</protein>
<dbReference type="PROSITE" id="PS50835">
    <property type="entry name" value="IG_LIKE"/>
    <property type="match status" value="1"/>
</dbReference>
<dbReference type="Gene3D" id="2.60.40.10">
    <property type="entry name" value="Immunoglobulins"/>
    <property type="match status" value="1"/>
</dbReference>